<reference evidence="3" key="1">
    <citation type="journal article" date="2019" name="Int. J. Syst. Evol. Microbiol.">
        <title>The Global Catalogue of Microorganisms (GCM) 10K type strain sequencing project: providing services to taxonomists for standard genome sequencing and annotation.</title>
        <authorList>
            <consortium name="The Broad Institute Genomics Platform"/>
            <consortium name="The Broad Institute Genome Sequencing Center for Infectious Disease"/>
            <person name="Wu L."/>
            <person name="Ma J."/>
        </authorList>
    </citation>
    <scope>NUCLEOTIDE SEQUENCE [LARGE SCALE GENOMIC DNA]</scope>
    <source>
        <strain evidence="3">NBRC 108894</strain>
    </source>
</reference>
<evidence type="ECO:0000313" key="3">
    <source>
        <dbReference type="Proteomes" id="UP001157034"/>
    </source>
</evidence>
<comment type="caution">
    <text evidence="2">The sequence shown here is derived from an EMBL/GenBank/DDBJ whole genome shotgun (WGS) entry which is preliminary data.</text>
</comment>
<feature type="compositionally biased region" description="Basic residues" evidence="1">
    <location>
        <begin position="243"/>
        <end position="255"/>
    </location>
</feature>
<organism evidence="2 3">
    <name type="scientific">Pseudolysinimonas kribbensis</name>
    <dbReference type="NCBI Taxonomy" id="433641"/>
    <lineage>
        <taxon>Bacteria</taxon>
        <taxon>Bacillati</taxon>
        <taxon>Actinomycetota</taxon>
        <taxon>Actinomycetes</taxon>
        <taxon>Micrococcales</taxon>
        <taxon>Microbacteriaceae</taxon>
        <taxon>Pseudolysinimonas</taxon>
    </lineage>
</organism>
<feature type="region of interest" description="Disordered" evidence="1">
    <location>
        <begin position="123"/>
        <end position="144"/>
    </location>
</feature>
<feature type="region of interest" description="Disordered" evidence="1">
    <location>
        <begin position="156"/>
        <end position="261"/>
    </location>
</feature>
<evidence type="ECO:0000256" key="1">
    <source>
        <dbReference type="SAM" id="MobiDB-lite"/>
    </source>
</evidence>
<protein>
    <submittedName>
        <fullName evidence="2">Uncharacterized protein</fullName>
    </submittedName>
</protein>
<accession>A0ABQ6K2S3</accession>
<name>A0ABQ6K2S3_9MICO</name>
<gene>
    <name evidence="2" type="ORF">GCM10025881_01790</name>
</gene>
<sequence length="261" mass="28343">MQSHDQGGDPLRLLVGDVGCDLDQDRHSPRLALHGLEQRRQTVELLQAAQARGVGRAHVDDQVVGVRREHAGARAVVVDRVVDLDHPALADVDADHRPRPPRTLADKTRRDLLGAVVVEAHAVDEGPVGHQPEQPGPGIAGLGARGHRADLDVAEAENTQAPDRAGLLVESGRHPEGRRELEAEGAHRERGGGPGERAERERQHRQHPDDEVAEAVGALRVETREDEPEQDAVHADARLSGAIRRRRPPRPRPRRAPPAGA</sequence>
<proteinExistence type="predicted"/>
<keyword evidence="3" id="KW-1185">Reference proteome</keyword>
<dbReference type="EMBL" id="BSVB01000001">
    <property type="protein sequence ID" value="GMA93355.1"/>
    <property type="molecule type" value="Genomic_DNA"/>
</dbReference>
<dbReference type="Proteomes" id="UP001157034">
    <property type="component" value="Unassembled WGS sequence"/>
</dbReference>
<feature type="compositionally biased region" description="Basic and acidic residues" evidence="1">
    <location>
        <begin position="171"/>
        <end position="210"/>
    </location>
</feature>
<evidence type="ECO:0000313" key="2">
    <source>
        <dbReference type="EMBL" id="GMA93355.1"/>
    </source>
</evidence>